<dbReference type="InterPro" id="IPR013083">
    <property type="entry name" value="Znf_RING/FYVE/PHD"/>
</dbReference>
<dbReference type="InterPro" id="IPR051092">
    <property type="entry name" value="FYVE_RhoGEF_PH"/>
</dbReference>
<accession>A0ABR2JDL8</accession>
<comment type="caution">
    <text evidence="11">The sequence shown here is derived from an EMBL/GenBank/DDBJ whole genome shotgun (WGS) entry which is preliminary data.</text>
</comment>
<feature type="domain" description="FYVE-type" evidence="10">
    <location>
        <begin position="385"/>
        <end position="445"/>
    </location>
</feature>
<dbReference type="InterPro" id="IPR011993">
    <property type="entry name" value="PH-like_dom_sf"/>
</dbReference>
<dbReference type="SMART" id="SM00064">
    <property type="entry name" value="FYVE"/>
    <property type="match status" value="1"/>
</dbReference>
<dbReference type="Gene3D" id="1.20.900.10">
    <property type="entry name" value="Dbl homology (DH) domain"/>
    <property type="match status" value="1"/>
</dbReference>
<dbReference type="Gene3D" id="3.30.40.10">
    <property type="entry name" value="Zinc/RING finger domain, C3HC4 (zinc finger)"/>
    <property type="match status" value="1"/>
</dbReference>
<dbReference type="InterPro" id="IPR035899">
    <property type="entry name" value="DBL_dom_sf"/>
</dbReference>
<evidence type="ECO:0000256" key="3">
    <source>
        <dbReference type="ARBA" id="ARBA00022658"/>
    </source>
</evidence>
<dbReference type="InterPro" id="IPR017455">
    <property type="entry name" value="Znf_FYVE-rel"/>
</dbReference>
<evidence type="ECO:0000259" key="9">
    <source>
        <dbReference type="PROSITE" id="PS50010"/>
    </source>
</evidence>
<proteinExistence type="predicted"/>
<gene>
    <name evidence="11" type="ORF">M9Y10_005588</name>
</gene>
<dbReference type="Gene3D" id="2.30.29.30">
    <property type="entry name" value="Pleckstrin-homology domain (PH domain)/Phosphotyrosine-binding domain (PTB)"/>
    <property type="match status" value="1"/>
</dbReference>
<evidence type="ECO:0000259" key="10">
    <source>
        <dbReference type="PROSITE" id="PS50178"/>
    </source>
</evidence>
<keyword evidence="6" id="KW-0862">Zinc</keyword>
<comment type="subcellular location">
    <subcellularLocation>
        <location evidence="1">Cytoplasm</location>
        <location evidence="1">Cytoskeleton</location>
    </subcellularLocation>
</comment>
<evidence type="ECO:0000256" key="4">
    <source>
        <dbReference type="ARBA" id="ARBA00022723"/>
    </source>
</evidence>
<keyword evidence="5 8" id="KW-0863">Zinc-finger</keyword>
<dbReference type="Pfam" id="PF00621">
    <property type="entry name" value="RhoGEF"/>
    <property type="match status" value="1"/>
</dbReference>
<evidence type="ECO:0000256" key="5">
    <source>
        <dbReference type="ARBA" id="ARBA00022771"/>
    </source>
</evidence>
<dbReference type="PROSITE" id="PS50178">
    <property type="entry name" value="ZF_FYVE"/>
    <property type="match status" value="1"/>
</dbReference>
<dbReference type="InterPro" id="IPR011011">
    <property type="entry name" value="Znf_FYVE_PHD"/>
</dbReference>
<dbReference type="SMART" id="SM00233">
    <property type="entry name" value="PH"/>
    <property type="match status" value="1"/>
</dbReference>
<dbReference type="PANTHER" id="PTHR12673">
    <property type="entry name" value="FACIOGENITAL DYSPLASIA PROTEIN"/>
    <property type="match status" value="1"/>
</dbReference>
<protein>
    <recommendedName>
        <fullName evidence="13">FYVE zinc finger family protein</fullName>
    </recommendedName>
</protein>
<feature type="domain" description="DH" evidence="9">
    <location>
        <begin position="73"/>
        <end position="249"/>
    </location>
</feature>
<dbReference type="InterPro" id="IPR000306">
    <property type="entry name" value="Znf_FYVE"/>
</dbReference>
<evidence type="ECO:0000256" key="1">
    <source>
        <dbReference type="ARBA" id="ARBA00004245"/>
    </source>
</evidence>
<reference evidence="11 12" key="1">
    <citation type="submission" date="2024-04" db="EMBL/GenBank/DDBJ databases">
        <title>Tritrichomonas musculus Genome.</title>
        <authorList>
            <person name="Alves-Ferreira E."/>
            <person name="Grigg M."/>
            <person name="Lorenzi H."/>
            <person name="Galac M."/>
        </authorList>
    </citation>
    <scope>NUCLEOTIDE SEQUENCE [LARGE SCALE GENOMIC DNA]</scope>
    <source>
        <strain evidence="11 12">EAF2021</strain>
    </source>
</reference>
<dbReference type="InterPro" id="IPR001849">
    <property type="entry name" value="PH_domain"/>
</dbReference>
<evidence type="ECO:0000313" key="11">
    <source>
        <dbReference type="EMBL" id="KAK8875423.1"/>
    </source>
</evidence>
<dbReference type="InterPro" id="IPR000219">
    <property type="entry name" value="DH_dom"/>
</dbReference>
<dbReference type="SUPFAM" id="SSF57903">
    <property type="entry name" value="FYVE/PHD zinc finger"/>
    <property type="match status" value="1"/>
</dbReference>
<evidence type="ECO:0000313" key="12">
    <source>
        <dbReference type="Proteomes" id="UP001470230"/>
    </source>
</evidence>
<dbReference type="PANTHER" id="PTHR12673:SF159">
    <property type="entry name" value="LD03170P"/>
    <property type="match status" value="1"/>
</dbReference>
<evidence type="ECO:0000256" key="6">
    <source>
        <dbReference type="ARBA" id="ARBA00022833"/>
    </source>
</evidence>
<keyword evidence="3" id="KW-0344">Guanine-nucleotide releasing factor</keyword>
<keyword evidence="12" id="KW-1185">Reference proteome</keyword>
<keyword evidence="4" id="KW-0479">Metal-binding</keyword>
<dbReference type="EMBL" id="JAPFFF010000012">
    <property type="protein sequence ID" value="KAK8875423.1"/>
    <property type="molecule type" value="Genomic_DNA"/>
</dbReference>
<evidence type="ECO:0000256" key="7">
    <source>
        <dbReference type="ARBA" id="ARBA00023212"/>
    </source>
</evidence>
<evidence type="ECO:0000256" key="8">
    <source>
        <dbReference type="PROSITE-ProRule" id="PRU00091"/>
    </source>
</evidence>
<evidence type="ECO:0000256" key="2">
    <source>
        <dbReference type="ARBA" id="ARBA00022490"/>
    </source>
</evidence>
<dbReference type="SUPFAM" id="SSF48065">
    <property type="entry name" value="DBL homology domain (DH-domain)"/>
    <property type="match status" value="1"/>
</dbReference>
<dbReference type="Proteomes" id="UP001470230">
    <property type="component" value="Unassembled WGS sequence"/>
</dbReference>
<name>A0ABR2JDL8_9EUKA</name>
<sequence length="450" mass="52297">MALDWSSGFGVNLSLESEKKDIPQSLRSLCYYIPENPTFTNFAIDPKHLLCTQIPGISPTETYFVDLLNKKSKWTIDVIEFISYERLFVSDLNIIFDHIFPKATNTLYSKIEKNLRSDLESILGYHHKFLKLIESLAENLPSNFIEMFIDSFSTTSPIFKSHETYLNHFIQNEGIANSYSVAKSQELSEYLDGKVIIQVLRAPVQWLERASQFAQQLKNNLSDIDPKRIESLENFTERCKNLLLSINSIPKLEQISKNFVTEPFPIVVPGRRFIMEGVADKHCRKKVDHREIILFSDFFIYAQNKGGFFILPQFYDLVELKVEEKDPKSRCLYIYAPRKSFVLEFRTIDMRHKWFLALSSAIQNAKDNCEEPLKEITYAPIWIPDKEASSCMVCHAPFTTFNRRHHCRVCGRVVCKKCLPYKLVIPNISSTSPVFVCTDCFYKFYPDEKK</sequence>
<dbReference type="PROSITE" id="PS50010">
    <property type="entry name" value="DH_2"/>
    <property type="match status" value="1"/>
</dbReference>
<keyword evidence="7" id="KW-0206">Cytoskeleton</keyword>
<organism evidence="11 12">
    <name type="scientific">Tritrichomonas musculus</name>
    <dbReference type="NCBI Taxonomy" id="1915356"/>
    <lineage>
        <taxon>Eukaryota</taxon>
        <taxon>Metamonada</taxon>
        <taxon>Parabasalia</taxon>
        <taxon>Tritrichomonadida</taxon>
        <taxon>Tritrichomonadidae</taxon>
        <taxon>Tritrichomonas</taxon>
    </lineage>
</organism>
<dbReference type="SUPFAM" id="SSF50729">
    <property type="entry name" value="PH domain-like"/>
    <property type="match status" value="1"/>
</dbReference>
<evidence type="ECO:0008006" key="13">
    <source>
        <dbReference type="Google" id="ProtNLM"/>
    </source>
</evidence>
<keyword evidence="2" id="KW-0963">Cytoplasm</keyword>
<dbReference type="Pfam" id="PF01363">
    <property type="entry name" value="FYVE"/>
    <property type="match status" value="1"/>
</dbReference>